<evidence type="ECO:0000313" key="4">
    <source>
        <dbReference type="EMBL" id="TVY46246.1"/>
    </source>
</evidence>
<evidence type="ECO:0000256" key="1">
    <source>
        <dbReference type="SAM" id="MobiDB-lite"/>
    </source>
</evidence>
<keyword evidence="5" id="KW-1185">Reference proteome</keyword>
<evidence type="ECO:0000313" key="5">
    <source>
        <dbReference type="Proteomes" id="UP000481288"/>
    </source>
</evidence>
<dbReference type="PANTHER" id="PTHR33112">
    <property type="entry name" value="DOMAIN PROTEIN, PUTATIVE-RELATED"/>
    <property type="match status" value="1"/>
</dbReference>
<dbReference type="InterPro" id="IPR010730">
    <property type="entry name" value="HET"/>
</dbReference>
<dbReference type="EMBL" id="QGMG01001618">
    <property type="protein sequence ID" value="TVY46246.1"/>
    <property type="molecule type" value="Genomic_DNA"/>
</dbReference>
<evidence type="ECO:0000259" key="3">
    <source>
        <dbReference type="Pfam" id="PF26082"/>
    </source>
</evidence>
<dbReference type="PANTHER" id="PTHR33112:SF16">
    <property type="entry name" value="HETEROKARYON INCOMPATIBILITY DOMAIN-CONTAINING PROTEIN"/>
    <property type="match status" value="1"/>
</dbReference>
<feature type="compositionally biased region" description="Low complexity" evidence="1">
    <location>
        <begin position="158"/>
        <end position="173"/>
    </location>
</feature>
<feature type="compositionally biased region" description="Basic and acidic residues" evidence="1">
    <location>
        <begin position="139"/>
        <end position="151"/>
    </location>
</feature>
<organism evidence="4 5">
    <name type="scientific">Lachnellula cervina</name>
    <dbReference type="NCBI Taxonomy" id="1316786"/>
    <lineage>
        <taxon>Eukaryota</taxon>
        <taxon>Fungi</taxon>
        <taxon>Dikarya</taxon>
        <taxon>Ascomycota</taxon>
        <taxon>Pezizomycotina</taxon>
        <taxon>Leotiomycetes</taxon>
        <taxon>Helotiales</taxon>
        <taxon>Lachnaceae</taxon>
        <taxon>Lachnellula</taxon>
    </lineage>
</organism>
<dbReference type="Proteomes" id="UP000481288">
    <property type="component" value="Unassembled WGS sequence"/>
</dbReference>
<protein>
    <submittedName>
        <fullName evidence="4">Uncharacterized protein</fullName>
    </submittedName>
</protein>
<evidence type="ECO:0000259" key="2">
    <source>
        <dbReference type="Pfam" id="PF06985"/>
    </source>
</evidence>
<dbReference type="Pfam" id="PF06985">
    <property type="entry name" value="HET"/>
    <property type="match status" value="1"/>
</dbReference>
<accession>A0A7D8YS45</accession>
<dbReference type="InterPro" id="IPR058925">
    <property type="entry name" value="zf-C2H2_AcuF"/>
</dbReference>
<feature type="region of interest" description="Disordered" evidence="1">
    <location>
        <begin position="109"/>
        <end position="174"/>
    </location>
</feature>
<proteinExistence type="predicted"/>
<comment type="caution">
    <text evidence="4">The sequence shown here is derived from an EMBL/GenBank/DDBJ whole genome shotgun (WGS) entry which is preliminary data.</text>
</comment>
<reference evidence="4 5" key="1">
    <citation type="submission" date="2018-05" db="EMBL/GenBank/DDBJ databases">
        <title>Whole genome sequencing for identification of molecular markers to develop diagnostic detection tools for the regulated plant pathogen Lachnellula willkommii.</title>
        <authorList>
            <person name="Giroux E."/>
            <person name="Bilodeau G."/>
        </authorList>
    </citation>
    <scope>NUCLEOTIDE SEQUENCE [LARGE SCALE GENOMIC DNA]</scope>
    <source>
        <strain evidence="4 5">CBS 625.97</strain>
    </source>
</reference>
<dbReference type="OrthoDB" id="20872at2759"/>
<sequence length="1425" mass="160920">MATQGTSNSDSTVRQRASDCRQTFDNVIDSLLALSWATASASSRKSMEVAESLQDQLTRFDIWSANIGVFSADRSSLDYRVMYHQDIRDMLLQLLGMLHRNLLSLSVLESGPGTESHPGDSTSEAPRNLDSLEQSSSETDERPKKRLKADSEYDSSSDEQLSLSGSSTSDTGDALQTISETISRLQRLSNSIRQASLSNRDSKADAFLADKRNQSTSKEIYDWMSMIIKAKYPNAKPWLQERIARSLTRQRGRFLYRQRHQEKLNFRVPNKDIPILEVAHKHTESSTVEQYALRPMIFKNTKMDEFQPQSASLRGELLSETTATQLKPDHLPSVVQRPKCSKVGTISPVEGSRLQIPPAPEIPPAATEFECPYCCIILPSEDRDEKRWRQHAVMDIDPYIYLFVSCSHHEQIFNRSTDWLGHMEWEHTLRWSCNQGDNEVFDNSASFEQHMKDEHPRVVENSGLELLTRIASRPLDQMFEVLFEVCPLCDNSPINQEQANQAGVVLQKSTSVMLQKHIEDHLLSLAILAFPPDYTNEAASKSGRRDSITNSAPAMDLFDDSHKEVDYVAEESIDKAWIDWLNEYDETPPSNLEWEGMYRTLDDPSEDTTLLELYAHKDREKLTGETVEENPLARRGAARLYVLHDSEGVAEREAHNKNRSYLGRPPLCQYCYLIDSFFRLLDPVISEISFLHHDSVEGLRRAARSGCEICTFIHQDILATKPQVTYLESRIHLVTREDTRGKQLIVPTKSDDRDIQLCYDVCCERGSVFENLDWTSHRVIFEDPSGELATSVMKDWMAECRENHQYQCAVSHSRLPTRILEIDNDTWNLSLRNGLSLKEEYATLSSCWGTMMPFGTTLDSLHDRMHEIKFNQIPKTYQDAIRTARQCGIRYLWIDALCIIQDDAQDWQREASKMMEIFGNSSLNISGARAINAMSGFLGPVQNTSVYTTTTTKIAGQLVPKTSKDSNIILRRQLPTAHSALAGEPLFARAWALQEHIAAPRGIYFGSSRLVWSCQVKSVSDDSETPKVPLWRSLFGLPSLSPRSPPMATSQIHDGWKKLVEYYSALHITFSKDKLDAIGGIARGLSPKLEGDDYLAGLWRNALPDMLLWRVSKDDIESQRLYQHSLSPRNLTSTPLAPVGSLSGSLSFFDDNTELTTQIAIPEDEEAGFEIGLESARAKRPTRPGIISRIAKRLTVRGKEAAAEPVLRPHLEDRTAATTTLVSQSPYIAPSWSWASIAAPVKFDLDVLDHTWIVSSQKLTYRPRLSRNPGETRSLAHISEASVDTKNEGLFGGVISGHIYIYGTYIEFADRVHFSRVQDPPAKRPSNRLNLRFDSDRSEAGFLTKGHAITLMPVQTFIADLVTKLPPHMHTGKLDLPSGSMEMWSGLILSVFRDDLIRYKRIGVVTGFVRDLDKSQMVEGSLLVM</sequence>
<gene>
    <name evidence="4" type="ORF">LCER1_G008907</name>
</gene>
<feature type="compositionally biased region" description="Polar residues" evidence="1">
    <location>
        <begin position="119"/>
        <end position="137"/>
    </location>
</feature>
<feature type="domain" description="Oxidoreductase acuF-like C2H2 type zinc-finger" evidence="3">
    <location>
        <begin position="367"/>
        <end position="393"/>
    </location>
</feature>
<dbReference type="Pfam" id="PF26082">
    <property type="entry name" value="zf-C2H2_AcuF"/>
    <property type="match status" value="1"/>
</dbReference>
<name>A0A7D8YS45_9HELO</name>
<feature type="domain" description="Heterokaryon incompatibility" evidence="2">
    <location>
        <begin position="841"/>
        <end position="995"/>
    </location>
</feature>